<dbReference type="InterPro" id="IPR029058">
    <property type="entry name" value="AB_hydrolase_fold"/>
</dbReference>
<dbReference type="EMBL" id="GCHU01006729">
    <property type="protein sequence ID" value="JAG88627.1"/>
    <property type="molecule type" value="Transcribed_RNA"/>
</dbReference>
<feature type="domain" description="Alpha/beta hydrolase fold-3" evidence="1">
    <location>
        <begin position="78"/>
        <end position="295"/>
    </location>
</feature>
<evidence type="ECO:0000259" key="1">
    <source>
        <dbReference type="Pfam" id="PF07859"/>
    </source>
</evidence>
<sequence length="327" mass="34949">MESGGVVEELPGFVTLYGDGTVERHEGNDPMRSLVPCSPEAFVDGVASNDVTIAEATGLWARIFCPEAKPAGGKPPVVLYFHGGGFCLGSPSSEIFHSLCSRMAAATGAVWVSVAYRLAPEHRLPAACEDSVAALAWLEGGCACLASYGDLGQCFLAGDSVGGNLAHHVAVSAAARKGEEPRRVRILGLVLLHPGFVKEERSRSETENPPEKALVPVEAVDMGAKLALPAGSDKNHFAMNPRIPKRGDVALPPVLVVVGKMDIFYDRQVEYCRAMEGAGHEVEVVEYSEMGHCFMNEPQYEGCPEALDLVRKVVDFVKRCQVRAVSA</sequence>
<protein>
    <submittedName>
        <fullName evidence="2">TSA: Wollemia nobilis Ref_Wollemi_Transcript_6772_1229 transcribed RNA sequence</fullName>
    </submittedName>
</protein>
<reference evidence="2" key="1">
    <citation type="submission" date="2015-02" db="EMBL/GenBank/DDBJ databases">
        <title>A transcriptome of Wollemia nobilis - a relic of Gondwana.</title>
        <authorList>
            <person name="Chia J.Y."/>
            <person name="Leong Y.S."/>
            <person name="Abdul Karim S."/>
            <person name="Wan Azmi N."/>
            <person name="Hercus R."/>
            <person name="Croft L."/>
        </authorList>
    </citation>
    <scope>NUCLEOTIDE SEQUENCE</scope>
    <source>
        <strain evidence="2">MaeBrown</strain>
        <tissue evidence="2">Leaf</tissue>
    </source>
</reference>
<dbReference type="PANTHER" id="PTHR23024">
    <property type="entry name" value="ARYLACETAMIDE DEACETYLASE"/>
    <property type="match status" value="1"/>
</dbReference>
<dbReference type="SUPFAM" id="SSF53474">
    <property type="entry name" value="alpha/beta-Hydrolases"/>
    <property type="match status" value="1"/>
</dbReference>
<dbReference type="AlphaFoldDB" id="A0A0C9S818"/>
<dbReference type="Pfam" id="PF07859">
    <property type="entry name" value="Abhydrolase_3"/>
    <property type="match status" value="1"/>
</dbReference>
<evidence type="ECO:0000313" key="2">
    <source>
        <dbReference type="EMBL" id="JAG88627.1"/>
    </source>
</evidence>
<dbReference type="Gene3D" id="3.40.50.1820">
    <property type="entry name" value="alpha/beta hydrolase"/>
    <property type="match status" value="1"/>
</dbReference>
<dbReference type="GO" id="GO:0016787">
    <property type="term" value="F:hydrolase activity"/>
    <property type="evidence" value="ECO:0007669"/>
    <property type="project" value="InterPro"/>
</dbReference>
<dbReference type="InterPro" id="IPR050466">
    <property type="entry name" value="Carboxylest/Gibb_receptor"/>
</dbReference>
<dbReference type="PANTHER" id="PTHR23024:SF589">
    <property type="entry name" value="CARBOXYLESTERASE 17-RELATED"/>
    <property type="match status" value="1"/>
</dbReference>
<accession>A0A0C9S818</accession>
<proteinExistence type="predicted"/>
<organism evidence="2">
    <name type="scientific">Wollemia nobilis</name>
    <dbReference type="NCBI Taxonomy" id="56998"/>
    <lineage>
        <taxon>Eukaryota</taxon>
        <taxon>Viridiplantae</taxon>
        <taxon>Streptophyta</taxon>
        <taxon>Embryophyta</taxon>
        <taxon>Tracheophyta</taxon>
        <taxon>Spermatophyta</taxon>
        <taxon>Pinopsida</taxon>
        <taxon>Pinidae</taxon>
        <taxon>Conifers II</taxon>
        <taxon>Araucariales</taxon>
        <taxon>Araucariaceae</taxon>
        <taxon>Wollemia</taxon>
    </lineage>
</organism>
<name>A0A0C9S818_9CONI</name>
<dbReference type="InterPro" id="IPR013094">
    <property type="entry name" value="AB_hydrolase_3"/>
</dbReference>